<dbReference type="EMBL" id="FNRL01000008">
    <property type="protein sequence ID" value="SEA48954.1"/>
    <property type="molecule type" value="Genomic_DNA"/>
</dbReference>
<evidence type="ECO:0000313" key="3">
    <source>
        <dbReference type="Proteomes" id="UP000199656"/>
    </source>
</evidence>
<feature type="transmembrane region" description="Helical" evidence="1">
    <location>
        <begin position="14"/>
        <end position="33"/>
    </location>
</feature>
<feature type="transmembrane region" description="Helical" evidence="1">
    <location>
        <begin position="85"/>
        <end position="107"/>
    </location>
</feature>
<dbReference type="AlphaFoldDB" id="A0A1H4BLM3"/>
<sequence length="185" mass="21380">MPAEKKKKVSLKEILKGIWFVVVALFFILLHVLQWLFCESTLLPLVWPLLLFLLAGIPLAWWAARKCRTWLTRLFDGIDSRVLHIGTMLLLVSWIPPALLLSTNYLFAGKTVVKETLPVISRGDSYSRYRKYYWVKIKKDGATRKLTLNNGMAVEDVDSVEIEIRRGGLGFDYFEHPRFVLRAGR</sequence>
<keyword evidence="1" id="KW-0472">Membrane</keyword>
<evidence type="ECO:0000256" key="1">
    <source>
        <dbReference type="SAM" id="Phobius"/>
    </source>
</evidence>
<name>A0A1H4BLM3_9BACT</name>
<proteinExistence type="predicted"/>
<gene>
    <name evidence="2" type="ORF">SAMN05660909_02145</name>
</gene>
<accession>A0A1H4BLM3</accession>
<dbReference type="RefSeq" id="WP_089761426.1">
    <property type="nucleotide sequence ID" value="NZ_BKAT01000011.1"/>
</dbReference>
<organism evidence="2 3">
    <name type="scientific">Chitinophaga terrae</name>
    <name type="common">ex Kim and Jung 2007</name>
    <dbReference type="NCBI Taxonomy" id="408074"/>
    <lineage>
        <taxon>Bacteria</taxon>
        <taxon>Pseudomonadati</taxon>
        <taxon>Bacteroidota</taxon>
        <taxon>Chitinophagia</taxon>
        <taxon>Chitinophagales</taxon>
        <taxon>Chitinophagaceae</taxon>
        <taxon>Chitinophaga</taxon>
    </lineage>
</organism>
<dbReference type="OrthoDB" id="9967145at2"/>
<dbReference type="Proteomes" id="UP000199656">
    <property type="component" value="Unassembled WGS sequence"/>
</dbReference>
<protein>
    <submittedName>
        <fullName evidence="2">Uncharacterized protein</fullName>
    </submittedName>
</protein>
<keyword evidence="1" id="KW-0812">Transmembrane</keyword>
<feature type="transmembrane region" description="Helical" evidence="1">
    <location>
        <begin position="45"/>
        <end position="64"/>
    </location>
</feature>
<reference evidence="3" key="1">
    <citation type="submission" date="2016-10" db="EMBL/GenBank/DDBJ databases">
        <authorList>
            <person name="Varghese N."/>
            <person name="Submissions S."/>
        </authorList>
    </citation>
    <scope>NUCLEOTIDE SEQUENCE [LARGE SCALE GENOMIC DNA]</scope>
    <source>
        <strain evidence="3">DSM 23920</strain>
    </source>
</reference>
<evidence type="ECO:0000313" key="2">
    <source>
        <dbReference type="EMBL" id="SEA48954.1"/>
    </source>
</evidence>
<keyword evidence="1" id="KW-1133">Transmembrane helix</keyword>
<keyword evidence="3" id="KW-1185">Reference proteome</keyword>